<feature type="domain" description="Phytase-like" evidence="3">
    <location>
        <begin position="56"/>
        <end position="378"/>
    </location>
</feature>
<evidence type="ECO:0000313" key="5">
    <source>
        <dbReference type="Proteomes" id="UP000319383"/>
    </source>
</evidence>
<dbReference type="Proteomes" id="UP000319383">
    <property type="component" value="Chromosome"/>
</dbReference>
<keyword evidence="2" id="KW-0732">Signal</keyword>
<gene>
    <name evidence="4" type="ORF">Mal52_60680</name>
</gene>
<dbReference type="RefSeq" id="WP_197534543.1">
    <property type="nucleotide sequence ID" value="NZ_CP036276.1"/>
</dbReference>
<dbReference type="InterPro" id="IPR027372">
    <property type="entry name" value="Phytase-like_dom"/>
</dbReference>
<evidence type="ECO:0000256" key="2">
    <source>
        <dbReference type="SAM" id="SignalP"/>
    </source>
</evidence>
<dbReference type="AlphaFoldDB" id="A0A517ZYL0"/>
<proteinExistence type="predicted"/>
<name>A0A517ZYL0_9PLAN</name>
<feature type="chain" id="PRO_5021703679" description="Phytase-like domain-containing protein" evidence="2">
    <location>
        <begin position="24"/>
        <end position="391"/>
    </location>
</feature>
<evidence type="ECO:0000259" key="3">
    <source>
        <dbReference type="Pfam" id="PF13449"/>
    </source>
</evidence>
<evidence type="ECO:0000313" key="4">
    <source>
        <dbReference type="EMBL" id="QDU47533.1"/>
    </source>
</evidence>
<dbReference type="SUPFAM" id="SSF63829">
    <property type="entry name" value="Calcium-dependent phosphotriesterase"/>
    <property type="match status" value="1"/>
</dbReference>
<feature type="signal peptide" evidence="2">
    <location>
        <begin position="1"/>
        <end position="23"/>
    </location>
</feature>
<reference evidence="4 5" key="1">
    <citation type="submission" date="2019-02" db="EMBL/GenBank/DDBJ databases">
        <title>Deep-cultivation of Planctomycetes and their phenomic and genomic characterization uncovers novel biology.</title>
        <authorList>
            <person name="Wiegand S."/>
            <person name="Jogler M."/>
            <person name="Boedeker C."/>
            <person name="Pinto D."/>
            <person name="Vollmers J."/>
            <person name="Rivas-Marin E."/>
            <person name="Kohn T."/>
            <person name="Peeters S.H."/>
            <person name="Heuer A."/>
            <person name="Rast P."/>
            <person name="Oberbeckmann S."/>
            <person name="Bunk B."/>
            <person name="Jeske O."/>
            <person name="Meyerdierks A."/>
            <person name="Storesund J.E."/>
            <person name="Kallscheuer N."/>
            <person name="Luecker S."/>
            <person name="Lage O.M."/>
            <person name="Pohl T."/>
            <person name="Merkel B.J."/>
            <person name="Hornburger P."/>
            <person name="Mueller R.-W."/>
            <person name="Bruemmer F."/>
            <person name="Labrenz M."/>
            <person name="Spormann A.M."/>
            <person name="Op den Camp H."/>
            <person name="Overmann J."/>
            <person name="Amann R."/>
            <person name="Jetten M.S.M."/>
            <person name="Mascher T."/>
            <person name="Medema M.H."/>
            <person name="Devos D.P."/>
            <person name="Kaster A.-K."/>
            <person name="Ovreas L."/>
            <person name="Rohde M."/>
            <person name="Galperin M.Y."/>
            <person name="Jogler C."/>
        </authorList>
    </citation>
    <scope>NUCLEOTIDE SEQUENCE [LARGE SCALE GENOMIC DNA]</scope>
    <source>
        <strain evidence="4 5">Mal52</strain>
    </source>
</reference>
<dbReference type="PANTHER" id="PTHR37957:SF1">
    <property type="entry name" value="PHYTASE-LIKE DOMAIN-CONTAINING PROTEIN"/>
    <property type="match status" value="1"/>
</dbReference>
<keyword evidence="5" id="KW-1185">Reference proteome</keyword>
<dbReference type="KEGG" id="sdyn:Mal52_60680"/>
<evidence type="ECO:0000256" key="1">
    <source>
        <dbReference type="SAM" id="MobiDB-lite"/>
    </source>
</evidence>
<dbReference type="Pfam" id="PF13449">
    <property type="entry name" value="Phytase-like"/>
    <property type="match status" value="1"/>
</dbReference>
<organism evidence="4 5">
    <name type="scientific">Symmachiella dynata</name>
    <dbReference type="NCBI Taxonomy" id="2527995"/>
    <lineage>
        <taxon>Bacteria</taxon>
        <taxon>Pseudomonadati</taxon>
        <taxon>Planctomycetota</taxon>
        <taxon>Planctomycetia</taxon>
        <taxon>Planctomycetales</taxon>
        <taxon>Planctomycetaceae</taxon>
        <taxon>Symmachiella</taxon>
    </lineage>
</organism>
<sequence length="391" mass="42440" precursor="true">MRLNFAGWIVICLCGFAVCQAAAADVKLIGRGRLAGTATDQSGQSEALVNGTPHHRFGGISALEYAGDKNRFFALADRGPDDGATGYQCRFHELNIDFDENGARPADISIVSTTLLSDASGRPMTGNATVYAPTDKLAGRFDPEGIRLTKNNTLLISDEYGPHVIEFSLSGKEQRRFPLPEYFSALHPGDSKAAENKLNRSGRSSNRGLEGLALTPDGQFAYGIFQGPLLQDASRTKKGKPFGQNCRILKLDTQTGETWEYVYQLDDVDHGLNEILALNDHQFLVIERDGETGDEAKFKRIMQIDLANATAIDGSKALPKNGLPSNITPAAKTVFIDLLDPQFGLAGSSMPKKIEGLSHGPRLADGRQTLVIASDNDFQADVPTLFWVFAY</sequence>
<dbReference type="EMBL" id="CP036276">
    <property type="protein sequence ID" value="QDU47533.1"/>
    <property type="molecule type" value="Genomic_DNA"/>
</dbReference>
<accession>A0A517ZYL0</accession>
<protein>
    <recommendedName>
        <fullName evidence="3">Phytase-like domain-containing protein</fullName>
    </recommendedName>
</protein>
<dbReference type="PANTHER" id="PTHR37957">
    <property type="entry name" value="BLR7070 PROTEIN"/>
    <property type="match status" value="1"/>
</dbReference>
<feature type="region of interest" description="Disordered" evidence="1">
    <location>
        <begin position="190"/>
        <end position="209"/>
    </location>
</feature>